<comment type="subcellular location">
    <subcellularLocation>
        <location evidence="1">Cell membrane</location>
        <topology evidence="1">Single-pass type II membrane protein</topology>
    </subcellularLocation>
</comment>
<dbReference type="InterPro" id="IPR004474">
    <property type="entry name" value="LytR_CpsA_psr"/>
</dbReference>
<comment type="function">
    <text evidence="9">Involved in SarA attenuation. Affects resistance to oxacillin and teicoplanin, as well as the synthesis of virulence factors.</text>
</comment>
<feature type="compositionally biased region" description="Basic and acidic residues" evidence="11">
    <location>
        <begin position="8"/>
        <end position="18"/>
    </location>
</feature>
<feature type="compositionally biased region" description="Basic and acidic residues" evidence="11">
    <location>
        <begin position="52"/>
        <end position="64"/>
    </location>
</feature>
<organism evidence="14 15">
    <name type="scientific">Bilifractor porci</name>
    <dbReference type="NCBI Taxonomy" id="2606636"/>
    <lineage>
        <taxon>Bacteria</taxon>
        <taxon>Bacillati</taxon>
        <taxon>Bacillota</taxon>
        <taxon>Clostridia</taxon>
        <taxon>Lachnospirales</taxon>
        <taxon>Lachnospiraceae</taxon>
        <taxon>Bilifractor</taxon>
    </lineage>
</organism>
<feature type="region of interest" description="Disordered" evidence="11">
    <location>
        <begin position="1"/>
        <end position="69"/>
    </location>
</feature>
<accession>A0A7X2P994</accession>
<feature type="transmembrane region" description="Helical" evidence="12">
    <location>
        <begin position="111"/>
        <end position="134"/>
    </location>
</feature>
<sequence length="428" mass="48231">MNRRRRNRDLYDDSRYYDDYESGSADSDEYYDDYPDDYIGSHKKPKKSSSRSRYEDNRPYDDGYYRGGSGRYDDRYADDYAYGPEDYDRDYAPRRRPKKKKKKKRHPVRRFFRGLLLILLAVIIAVSLLMFLALSKVNHVDPVADKAADDNTAADGYGTVSDASVTNILLIGQDARSGETQTRSDSMIICSINMKTKQVVLTSLMRDMYVAIPGYGYDKLNAAYAYGGMELLDTAIQEDFGIDINGNVEVGLEAFLESMLAVGDLDIDLTQEEADYLNAHPDLGMSTDPEEGGTAETWNLTAGTNTMTSSQLLAYCRMRYVGNSDWDRTRRQRTVLTAAIAKFKKSSPLKQYSIISSAAPSITTDITDPNLLMDLFKGLYCNGNMVNYQIPVEGTYYADNIDGADVLVPDMDANSVYLKNYIYGEETS</sequence>
<feature type="compositionally biased region" description="Basic residues" evidence="11">
    <location>
        <begin position="94"/>
        <end position="105"/>
    </location>
</feature>
<evidence type="ECO:0000256" key="10">
    <source>
        <dbReference type="ARBA" id="ARBA00040752"/>
    </source>
</evidence>
<dbReference type="PANTHER" id="PTHR33392:SF8">
    <property type="entry name" value="REGULATORY PROTEIN MSRR"/>
    <property type="match status" value="1"/>
</dbReference>
<evidence type="ECO:0000256" key="7">
    <source>
        <dbReference type="ARBA" id="ARBA00023136"/>
    </source>
</evidence>
<keyword evidence="8" id="KW-0804">Transcription</keyword>
<proteinExistence type="inferred from homology"/>
<comment type="similarity">
    <text evidence="2">Belongs to the LytR/CpsA/Psr (LCP) family.</text>
</comment>
<feature type="compositionally biased region" description="Basic residues" evidence="11">
    <location>
        <begin position="41"/>
        <end position="50"/>
    </location>
</feature>
<name>A0A7X2P994_9FIRM</name>
<dbReference type="Proteomes" id="UP000466864">
    <property type="component" value="Unassembled WGS sequence"/>
</dbReference>
<keyword evidence="7 12" id="KW-0472">Membrane</keyword>
<dbReference type="AlphaFoldDB" id="A0A7X2P994"/>
<evidence type="ECO:0000256" key="9">
    <source>
        <dbReference type="ARBA" id="ARBA00037178"/>
    </source>
</evidence>
<evidence type="ECO:0000259" key="13">
    <source>
        <dbReference type="Pfam" id="PF03816"/>
    </source>
</evidence>
<protein>
    <recommendedName>
        <fullName evidence="10">Regulatory protein MsrR</fullName>
    </recommendedName>
</protein>
<feature type="compositionally biased region" description="Acidic residues" evidence="11">
    <location>
        <begin position="26"/>
        <end position="36"/>
    </location>
</feature>
<keyword evidence="15" id="KW-1185">Reference proteome</keyword>
<dbReference type="Gene3D" id="3.40.630.190">
    <property type="entry name" value="LCP protein"/>
    <property type="match status" value="1"/>
</dbReference>
<dbReference type="NCBIfam" id="TIGR00350">
    <property type="entry name" value="lytR_cpsA_psr"/>
    <property type="match status" value="1"/>
</dbReference>
<keyword evidence="5 12" id="KW-1133">Transmembrane helix</keyword>
<evidence type="ECO:0000313" key="15">
    <source>
        <dbReference type="Proteomes" id="UP000466864"/>
    </source>
</evidence>
<evidence type="ECO:0000256" key="11">
    <source>
        <dbReference type="SAM" id="MobiDB-lite"/>
    </source>
</evidence>
<evidence type="ECO:0000256" key="3">
    <source>
        <dbReference type="ARBA" id="ARBA00022475"/>
    </source>
</evidence>
<dbReference type="GO" id="GO:0005886">
    <property type="term" value="C:plasma membrane"/>
    <property type="evidence" value="ECO:0007669"/>
    <property type="project" value="UniProtKB-SubCell"/>
</dbReference>
<keyword evidence="6" id="KW-0805">Transcription regulation</keyword>
<dbReference type="Pfam" id="PF03816">
    <property type="entry name" value="LytR_cpsA_psr"/>
    <property type="match status" value="1"/>
</dbReference>
<gene>
    <name evidence="14" type="ORF">FYJ60_08895</name>
</gene>
<dbReference type="PANTHER" id="PTHR33392">
    <property type="entry name" value="POLYISOPRENYL-TEICHOIC ACID--PEPTIDOGLYCAN TEICHOIC ACID TRANSFERASE TAGU"/>
    <property type="match status" value="1"/>
</dbReference>
<reference evidence="14 15" key="1">
    <citation type="submission" date="2019-08" db="EMBL/GenBank/DDBJ databases">
        <title>In-depth cultivation of the pig gut microbiome towards novel bacterial diversity and tailored functional studies.</title>
        <authorList>
            <person name="Wylensek D."/>
            <person name="Hitch T.C.A."/>
            <person name="Clavel T."/>
        </authorList>
    </citation>
    <scope>NUCLEOTIDE SEQUENCE [LARGE SCALE GENOMIC DNA]</scope>
    <source>
        <strain evidence="14 15">Oil+RF-744-WCA-WT-13</strain>
    </source>
</reference>
<evidence type="ECO:0000256" key="4">
    <source>
        <dbReference type="ARBA" id="ARBA00022692"/>
    </source>
</evidence>
<evidence type="ECO:0000256" key="12">
    <source>
        <dbReference type="SAM" id="Phobius"/>
    </source>
</evidence>
<feature type="domain" description="Cell envelope-related transcriptional attenuator" evidence="13">
    <location>
        <begin position="183"/>
        <end position="344"/>
    </location>
</feature>
<evidence type="ECO:0000256" key="8">
    <source>
        <dbReference type="ARBA" id="ARBA00023163"/>
    </source>
</evidence>
<keyword evidence="3" id="KW-1003">Cell membrane</keyword>
<dbReference type="RefSeq" id="WP_154458343.1">
    <property type="nucleotide sequence ID" value="NZ_VUMV01000006.1"/>
</dbReference>
<dbReference type="EMBL" id="VUMV01000006">
    <property type="protein sequence ID" value="MST82430.1"/>
    <property type="molecule type" value="Genomic_DNA"/>
</dbReference>
<evidence type="ECO:0000313" key="14">
    <source>
        <dbReference type="EMBL" id="MST82430.1"/>
    </source>
</evidence>
<evidence type="ECO:0000256" key="1">
    <source>
        <dbReference type="ARBA" id="ARBA00004401"/>
    </source>
</evidence>
<comment type="caution">
    <text evidence="14">The sequence shown here is derived from an EMBL/GenBank/DDBJ whole genome shotgun (WGS) entry which is preliminary data.</text>
</comment>
<keyword evidence="4 12" id="KW-0812">Transmembrane</keyword>
<dbReference type="InterPro" id="IPR050922">
    <property type="entry name" value="LytR/CpsA/Psr_CW_biosynth"/>
</dbReference>
<evidence type="ECO:0000256" key="2">
    <source>
        <dbReference type="ARBA" id="ARBA00006068"/>
    </source>
</evidence>
<evidence type="ECO:0000256" key="5">
    <source>
        <dbReference type="ARBA" id="ARBA00022989"/>
    </source>
</evidence>
<feature type="region of interest" description="Disordered" evidence="11">
    <location>
        <begin position="86"/>
        <end position="105"/>
    </location>
</feature>
<evidence type="ECO:0000256" key="6">
    <source>
        <dbReference type="ARBA" id="ARBA00023015"/>
    </source>
</evidence>